<dbReference type="PANTHER" id="PTHR10773:SF19">
    <property type="match status" value="1"/>
</dbReference>
<organism evidence="1 2">
    <name type="scientific">Diabrotica balteata</name>
    <name type="common">Banded cucumber beetle</name>
    <dbReference type="NCBI Taxonomy" id="107213"/>
    <lineage>
        <taxon>Eukaryota</taxon>
        <taxon>Metazoa</taxon>
        <taxon>Ecdysozoa</taxon>
        <taxon>Arthropoda</taxon>
        <taxon>Hexapoda</taxon>
        <taxon>Insecta</taxon>
        <taxon>Pterygota</taxon>
        <taxon>Neoptera</taxon>
        <taxon>Endopterygota</taxon>
        <taxon>Coleoptera</taxon>
        <taxon>Polyphaga</taxon>
        <taxon>Cucujiformia</taxon>
        <taxon>Chrysomeloidea</taxon>
        <taxon>Chrysomelidae</taxon>
        <taxon>Galerucinae</taxon>
        <taxon>Diabroticina</taxon>
        <taxon>Diabroticites</taxon>
        <taxon>Diabrotica</taxon>
    </lineage>
</organism>
<dbReference type="PANTHER" id="PTHR10773">
    <property type="entry name" value="DNA-DIRECTED RNA POLYMERASES I, II, AND III SUBUNIT RPABC2"/>
    <property type="match status" value="1"/>
</dbReference>
<dbReference type="AlphaFoldDB" id="A0A9N9SWY8"/>
<accession>A0A9N9SWY8</accession>
<dbReference type="EMBL" id="OU898279">
    <property type="protein sequence ID" value="CAG9833664.1"/>
    <property type="molecule type" value="Genomic_DNA"/>
</dbReference>
<gene>
    <name evidence="1" type="ORF">DIABBA_LOCUS7047</name>
</gene>
<protein>
    <submittedName>
        <fullName evidence="1">Uncharacterized protein</fullName>
    </submittedName>
</protein>
<reference evidence="1" key="1">
    <citation type="submission" date="2022-01" db="EMBL/GenBank/DDBJ databases">
        <authorList>
            <person name="King R."/>
        </authorList>
    </citation>
    <scope>NUCLEOTIDE SEQUENCE</scope>
</reference>
<evidence type="ECO:0000313" key="2">
    <source>
        <dbReference type="Proteomes" id="UP001153709"/>
    </source>
</evidence>
<dbReference type="Proteomes" id="UP001153709">
    <property type="component" value="Chromosome 4"/>
</dbReference>
<keyword evidence="2" id="KW-1185">Reference proteome</keyword>
<sequence length="136" mass="16291">MENINKWRDFIYKCMKPVKPAYRYSSAERPRQHNIAYFFHISNNEQVCLCKYFFVVTLDINNRIKTTVLDKPEKVFLEVDLRDKHKNHKKVDQSIKNGVREHIRSIPRIESQNLLKKTNREDIKGEKNVTDILTDI</sequence>
<name>A0A9N9SWY8_DIABA</name>
<proteinExistence type="predicted"/>
<dbReference type="OrthoDB" id="6774481at2759"/>
<evidence type="ECO:0000313" key="1">
    <source>
        <dbReference type="EMBL" id="CAG9833664.1"/>
    </source>
</evidence>